<dbReference type="AlphaFoldDB" id="A0A369TJN1"/>
<accession>A0A369TJN1</accession>
<comment type="caution">
    <text evidence="2">The sequence shown here is derived from an EMBL/GenBank/DDBJ whole genome shotgun (WGS) entry which is preliminary data.</text>
</comment>
<dbReference type="SUPFAM" id="SSF103190">
    <property type="entry name" value="Sensory domain-like"/>
    <property type="match status" value="1"/>
</dbReference>
<evidence type="ECO:0000313" key="2">
    <source>
        <dbReference type="EMBL" id="RDD65052.1"/>
    </source>
</evidence>
<keyword evidence="1" id="KW-0812">Transmembrane</keyword>
<dbReference type="InterPro" id="IPR029151">
    <property type="entry name" value="Sensor-like_sf"/>
</dbReference>
<keyword evidence="1" id="KW-0472">Membrane</keyword>
<protein>
    <recommendedName>
        <fullName evidence="4">HAMP domain-containing protein</fullName>
    </recommendedName>
</protein>
<dbReference type="Proteomes" id="UP000253977">
    <property type="component" value="Unassembled WGS sequence"/>
</dbReference>
<evidence type="ECO:0000256" key="1">
    <source>
        <dbReference type="SAM" id="Phobius"/>
    </source>
</evidence>
<evidence type="ECO:0000313" key="3">
    <source>
        <dbReference type="Proteomes" id="UP000253977"/>
    </source>
</evidence>
<dbReference type="Gene3D" id="3.30.450.20">
    <property type="entry name" value="PAS domain"/>
    <property type="match status" value="1"/>
</dbReference>
<feature type="transmembrane region" description="Helical" evidence="1">
    <location>
        <begin position="12"/>
        <end position="36"/>
    </location>
</feature>
<sequence>MPRPAPDFPRLTLARAVYSFVCLGVLFVGVVIFLIFTARSSALLDSALDRAVRTRTAAAGENLARSLHNDWVDLKFLASAIPESSALRITGLMDGMRGDANRISWIGFADTNGIVQQASDDLLVGQDVSERPWFRNGAKAPFAGDVHEALLLANVLESDDPRGLRFVDLAIPVVGATGETTGVVAVHINFAWAEALLEEQARTLGLALFLTGSDGSIVVSSQESNPTPQEVAILRAALPGTENAVREVWPDGRTYFSSLVPQVTYSDLPNFGWRMVGRLDGDQFSLGLDWLRTTGIIAVVGLLAVLGTVTAAFVMIFIRPIEEIAARSEEIADGADIYPPDLKRTRETARLSAALTRLQSGRID</sequence>
<reference evidence="2 3" key="1">
    <citation type="submission" date="2018-07" db="EMBL/GenBank/DDBJ databases">
        <title>Thalassococcus profundi sp. nov., a marine bacterium isolated from deep seawater of Okinawa Trough.</title>
        <authorList>
            <person name="Yu M."/>
        </authorList>
    </citation>
    <scope>NUCLEOTIDE SEQUENCE [LARGE SCALE GENOMIC DNA]</scope>
    <source>
        <strain evidence="2 3">WRAS1</strain>
    </source>
</reference>
<name>A0A369TJN1_9RHOB</name>
<keyword evidence="1" id="KW-1133">Transmembrane helix</keyword>
<proteinExistence type="predicted"/>
<gene>
    <name evidence="2" type="ORF">DU478_16580</name>
</gene>
<feature type="transmembrane region" description="Helical" evidence="1">
    <location>
        <begin position="295"/>
        <end position="318"/>
    </location>
</feature>
<evidence type="ECO:0008006" key="4">
    <source>
        <dbReference type="Google" id="ProtNLM"/>
    </source>
</evidence>
<keyword evidence="3" id="KW-1185">Reference proteome</keyword>
<dbReference type="EMBL" id="QPMK01000015">
    <property type="protein sequence ID" value="RDD65052.1"/>
    <property type="molecule type" value="Genomic_DNA"/>
</dbReference>
<organism evidence="2 3">
    <name type="scientific">Thalassococcus profundi</name>
    <dbReference type="NCBI Taxonomy" id="2282382"/>
    <lineage>
        <taxon>Bacteria</taxon>
        <taxon>Pseudomonadati</taxon>
        <taxon>Pseudomonadota</taxon>
        <taxon>Alphaproteobacteria</taxon>
        <taxon>Rhodobacterales</taxon>
        <taxon>Roseobacteraceae</taxon>
        <taxon>Thalassococcus</taxon>
    </lineage>
</organism>